<evidence type="ECO:0000313" key="3">
    <source>
        <dbReference type="Proteomes" id="UP001187415"/>
    </source>
</evidence>
<protein>
    <submittedName>
        <fullName evidence="2">Uncharacterized protein</fullName>
    </submittedName>
</protein>
<evidence type="ECO:0000313" key="2">
    <source>
        <dbReference type="EMBL" id="KAK2822058.1"/>
    </source>
</evidence>
<dbReference type="AlphaFoldDB" id="A0AA88LLK9"/>
<sequence>MSHSISWGAFCNKDDQRKVPKPVCRTNVPPAPGYGSIGQEATEVVRGQGPPLLSSHMRAGERILLDPSGPNRMEDNVGPVLDVQQLFLGQERLKASSSNNSHHHANRSSASHGASLAQPSVLAVDDSRALKHNRSEQVTVMSCLTASEVLYQRIISTLDLL</sequence>
<comment type="caution">
    <text evidence="2">The sequence shown here is derived from an EMBL/GenBank/DDBJ whole genome shotgun (WGS) entry which is preliminary data.</text>
</comment>
<feature type="region of interest" description="Disordered" evidence="1">
    <location>
        <begin position="94"/>
        <end position="118"/>
    </location>
</feature>
<accession>A0AA88LLK9</accession>
<proteinExistence type="predicted"/>
<evidence type="ECO:0000256" key="1">
    <source>
        <dbReference type="SAM" id="MobiDB-lite"/>
    </source>
</evidence>
<keyword evidence="3" id="KW-1185">Reference proteome</keyword>
<name>A0AA88LLK9_CHASR</name>
<dbReference type="EMBL" id="JAUPFM010000018">
    <property type="protein sequence ID" value="KAK2822058.1"/>
    <property type="molecule type" value="Genomic_DNA"/>
</dbReference>
<dbReference type="Proteomes" id="UP001187415">
    <property type="component" value="Unassembled WGS sequence"/>
</dbReference>
<gene>
    <name evidence="2" type="ORF">Q5P01_022123</name>
</gene>
<organism evidence="2 3">
    <name type="scientific">Channa striata</name>
    <name type="common">Snakehead murrel</name>
    <name type="synonym">Ophicephalus striatus</name>
    <dbReference type="NCBI Taxonomy" id="64152"/>
    <lineage>
        <taxon>Eukaryota</taxon>
        <taxon>Metazoa</taxon>
        <taxon>Chordata</taxon>
        <taxon>Craniata</taxon>
        <taxon>Vertebrata</taxon>
        <taxon>Euteleostomi</taxon>
        <taxon>Actinopterygii</taxon>
        <taxon>Neopterygii</taxon>
        <taxon>Teleostei</taxon>
        <taxon>Neoteleostei</taxon>
        <taxon>Acanthomorphata</taxon>
        <taxon>Anabantaria</taxon>
        <taxon>Anabantiformes</taxon>
        <taxon>Channoidei</taxon>
        <taxon>Channidae</taxon>
        <taxon>Channa</taxon>
    </lineage>
</organism>
<reference evidence="2" key="1">
    <citation type="submission" date="2023-07" db="EMBL/GenBank/DDBJ databases">
        <title>Chromosome-level Genome Assembly of Striped Snakehead (Channa striata).</title>
        <authorList>
            <person name="Liu H."/>
        </authorList>
    </citation>
    <scope>NUCLEOTIDE SEQUENCE</scope>
    <source>
        <strain evidence="2">Gz</strain>
        <tissue evidence="2">Muscle</tissue>
    </source>
</reference>